<dbReference type="InterPro" id="IPR051264">
    <property type="entry name" value="FAD-oxidored/transferase_4"/>
</dbReference>
<name>A0A073IFJ4_9RHOB</name>
<protein>
    <submittedName>
        <fullName evidence="7">D-2-hydroxyacid dehydrogenase</fullName>
    </submittedName>
</protein>
<gene>
    <name evidence="7" type="ORF">DSW25_16505</name>
</gene>
<dbReference type="InterPro" id="IPR016164">
    <property type="entry name" value="FAD-linked_Oxase-like_C"/>
</dbReference>
<dbReference type="Pfam" id="PF02913">
    <property type="entry name" value="FAD-oxidase_C"/>
    <property type="match status" value="1"/>
</dbReference>
<evidence type="ECO:0000256" key="5">
    <source>
        <dbReference type="SAM" id="SignalP"/>
    </source>
</evidence>
<comment type="similarity">
    <text evidence="2">Belongs to the FAD-binding oxidoreductase/transferase type 4 family.</text>
</comment>
<dbReference type="Pfam" id="PF01565">
    <property type="entry name" value="FAD_binding_4"/>
    <property type="match status" value="1"/>
</dbReference>
<keyword evidence="4" id="KW-0274">FAD</keyword>
<feature type="domain" description="FAD-binding PCMH-type" evidence="6">
    <location>
        <begin position="66"/>
        <end position="247"/>
    </location>
</feature>
<accession>A0A073IFJ4</accession>
<feature type="chain" id="PRO_5001691142" evidence="5">
    <location>
        <begin position="19"/>
        <end position="498"/>
    </location>
</feature>
<proteinExistence type="inferred from homology"/>
<organism evidence="7 8">
    <name type="scientific">Sulfitobacter donghicola DSW-25 = KCTC 12864 = JCM 14565</name>
    <dbReference type="NCBI Taxonomy" id="1300350"/>
    <lineage>
        <taxon>Bacteria</taxon>
        <taxon>Pseudomonadati</taxon>
        <taxon>Pseudomonadota</taxon>
        <taxon>Alphaproteobacteria</taxon>
        <taxon>Rhodobacterales</taxon>
        <taxon>Roseobacteraceae</taxon>
        <taxon>Sulfitobacter</taxon>
    </lineage>
</organism>
<dbReference type="InterPro" id="IPR036318">
    <property type="entry name" value="FAD-bd_PCMH-like_sf"/>
</dbReference>
<sequence>MCIFLVAAARLRVLLASAAGALDQKNMTHTLNPASPDFAATLASALPDGIIETASAGYLEEPRGRFKGQAGVLAKPRSTEQVATLIRLAHEARVAVVPYGGGTGLVGGQVMPDGPTPLILSLERMNKISAIYPEENVLVAQAGAILADIQTAAETADRLFPLSLAAEGTARIGGNLATNAGGTGVLRYGNARDLCLGLEAVLPNGEIWNGLTRLRKNNTGYDLRHLLIGAEGTLGVITAATLKLFARPAVTGTALLVVDSPAAALALLGMARSLFGEMVSAFELIHKQGFEFLSETMPEVRQPFDTPPEWSVLIELGLAKGMDPQAGLETLFEQAAEAELVTDGVIAQSSAQAARFWTIRESIPEANKRIGSISSHDISVPLGAIPTFIAQAGETLARMGEFRINCFGHVGDGNLHYNVFAQAGRSRSDHDSQRDEIKSAVHELVDSLGGSISAEHGVGRFKVSDLERFADPAKMGAMRAIKAGLDPHGIMNPGAVLR</sequence>
<dbReference type="Gene3D" id="3.30.70.2190">
    <property type="match status" value="1"/>
</dbReference>
<dbReference type="InterPro" id="IPR016167">
    <property type="entry name" value="FAD-bd_PCMH_sub1"/>
</dbReference>
<dbReference type="InterPro" id="IPR016171">
    <property type="entry name" value="Vanillyl_alc_oxidase_C-sub2"/>
</dbReference>
<reference evidence="7 8" key="1">
    <citation type="submission" date="2014-01" db="EMBL/GenBank/DDBJ databases">
        <title>Sulfitobacter donghicola JCM 14565 Genome Sequencing.</title>
        <authorList>
            <person name="Lai Q."/>
            <person name="Hong Z."/>
        </authorList>
    </citation>
    <scope>NUCLEOTIDE SEQUENCE [LARGE SCALE GENOMIC DNA]</scope>
    <source>
        <strain evidence="7 8">JCM 14565</strain>
    </source>
</reference>
<dbReference type="Proteomes" id="UP000027734">
    <property type="component" value="Unassembled WGS sequence"/>
</dbReference>
<evidence type="ECO:0000256" key="3">
    <source>
        <dbReference type="ARBA" id="ARBA00022630"/>
    </source>
</evidence>
<dbReference type="EMBL" id="JAMC01000007">
    <property type="protein sequence ID" value="KEJ88276.1"/>
    <property type="molecule type" value="Genomic_DNA"/>
</dbReference>
<keyword evidence="5" id="KW-0732">Signal</keyword>
<dbReference type="PANTHER" id="PTHR43716:SF2">
    <property type="entry name" value="BLL6224 PROTEIN"/>
    <property type="match status" value="1"/>
</dbReference>
<dbReference type="FunFam" id="1.10.45.10:FF:000001">
    <property type="entry name" value="D-lactate dehydrogenase mitochondrial"/>
    <property type="match status" value="1"/>
</dbReference>
<dbReference type="SUPFAM" id="SSF55103">
    <property type="entry name" value="FAD-linked oxidases, C-terminal domain"/>
    <property type="match status" value="1"/>
</dbReference>
<dbReference type="Gene3D" id="3.30.43.10">
    <property type="entry name" value="Uridine Diphospho-n-acetylenolpyruvylglucosamine Reductase, domain 2"/>
    <property type="match status" value="1"/>
</dbReference>
<feature type="signal peptide" evidence="5">
    <location>
        <begin position="1"/>
        <end position="18"/>
    </location>
</feature>
<dbReference type="Gene3D" id="1.10.45.10">
    <property type="entry name" value="Vanillyl-alcohol Oxidase, Chain A, domain 4"/>
    <property type="match status" value="1"/>
</dbReference>
<dbReference type="PROSITE" id="PS51387">
    <property type="entry name" value="FAD_PCMH"/>
    <property type="match status" value="1"/>
</dbReference>
<dbReference type="InterPro" id="IPR016169">
    <property type="entry name" value="FAD-bd_PCMH_sub2"/>
</dbReference>
<dbReference type="Gene3D" id="3.30.465.10">
    <property type="match status" value="1"/>
</dbReference>
<dbReference type="PANTHER" id="PTHR43716">
    <property type="entry name" value="D-2-HYDROXYGLUTARATE DEHYDROGENASE, MITOCHONDRIAL"/>
    <property type="match status" value="1"/>
</dbReference>
<dbReference type="InterPro" id="IPR004113">
    <property type="entry name" value="FAD-bd_oxidored_4_C"/>
</dbReference>
<dbReference type="STRING" id="1300350.Z948_2602"/>
<dbReference type="GO" id="GO:0022904">
    <property type="term" value="P:respiratory electron transport chain"/>
    <property type="evidence" value="ECO:0007669"/>
    <property type="project" value="TreeGrafter"/>
</dbReference>
<keyword evidence="3" id="KW-0285">Flavoprotein</keyword>
<dbReference type="AlphaFoldDB" id="A0A073IFJ4"/>
<dbReference type="eggNOG" id="COG0277">
    <property type="taxonomic scope" value="Bacteria"/>
</dbReference>
<dbReference type="SUPFAM" id="SSF56176">
    <property type="entry name" value="FAD-binding/transporter-associated domain-like"/>
    <property type="match status" value="1"/>
</dbReference>
<dbReference type="GO" id="GO:0003824">
    <property type="term" value="F:catalytic activity"/>
    <property type="evidence" value="ECO:0007669"/>
    <property type="project" value="InterPro"/>
</dbReference>
<keyword evidence="8" id="KW-1185">Reference proteome</keyword>
<dbReference type="GO" id="GO:0071949">
    <property type="term" value="F:FAD binding"/>
    <property type="evidence" value="ECO:0007669"/>
    <property type="project" value="InterPro"/>
</dbReference>
<evidence type="ECO:0000256" key="4">
    <source>
        <dbReference type="ARBA" id="ARBA00022827"/>
    </source>
</evidence>
<comment type="cofactor">
    <cofactor evidence="1">
        <name>FAD</name>
        <dbReference type="ChEBI" id="CHEBI:57692"/>
    </cofactor>
</comment>
<evidence type="ECO:0000256" key="1">
    <source>
        <dbReference type="ARBA" id="ARBA00001974"/>
    </source>
</evidence>
<evidence type="ECO:0000313" key="8">
    <source>
        <dbReference type="Proteomes" id="UP000027734"/>
    </source>
</evidence>
<evidence type="ECO:0000259" key="6">
    <source>
        <dbReference type="PROSITE" id="PS51387"/>
    </source>
</evidence>
<evidence type="ECO:0000313" key="7">
    <source>
        <dbReference type="EMBL" id="KEJ88276.1"/>
    </source>
</evidence>
<dbReference type="InterPro" id="IPR006094">
    <property type="entry name" value="Oxid_FAD_bind_N"/>
</dbReference>
<dbReference type="Gene3D" id="3.30.70.2740">
    <property type="match status" value="1"/>
</dbReference>
<evidence type="ECO:0000256" key="2">
    <source>
        <dbReference type="ARBA" id="ARBA00008000"/>
    </source>
</evidence>
<dbReference type="InterPro" id="IPR016166">
    <property type="entry name" value="FAD-bd_PCMH"/>
</dbReference>
<comment type="caution">
    <text evidence="7">The sequence shown here is derived from an EMBL/GenBank/DDBJ whole genome shotgun (WGS) entry which is preliminary data.</text>
</comment>